<dbReference type="AlphaFoldDB" id="A0AAC9KAQ3"/>
<accession>A0AAC9KAQ3</accession>
<reference evidence="2" key="1">
    <citation type="submission" date="2016-11" db="EMBL/GenBank/DDBJ databases">
        <title>Comparative genomic and phenotypic analysis of Granulibacter bethesdensis clinical isolates from patients with chronic granulomatous disease.</title>
        <authorList>
            <person name="Zarember K.A."/>
            <person name="Porcella S.F."/>
            <person name="Chu J."/>
            <person name="Ding L."/>
            <person name="Dahlstrom E."/>
            <person name="Barbian K."/>
            <person name="Martens C."/>
            <person name="Sykora L."/>
            <person name="Kramer S."/>
            <person name="Pettinato A.M."/>
            <person name="Hong H."/>
            <person name="Wald G."/>
            <person name="Berg L.J."/>
            <person name="Rogge L.S."/>
            <person name="Greenberg D.E."/>
            <person name="Falcone E.L."/>
            <person name="Neves J.F."/>
            <person name="Simoes M.J."/>
            <person name="Casal M."/>
            <person name="Rodriguez-Lopez F.C."/>
            <person name="Zelazny A."/>
            <person name="Gallin J.I."/>
            <person name="Holland S.M."/>
        </authorList>
    </citation>
    <scope>NUCLEOTIDE SEQUENCE [LARGE SCALE GENOMIC DNA]</scope>
    <source>
        <strain evidence="2">NIH9.1</strain>
    </source>
</reference>
<gene>
    <name evidence="1" type="ORF">GbCGDNIH9_8608</name>
</gene>
<protein>
    <submittedName>
        <fullName evidence="1">Uncharacterized protein</fullName>
    </submittedName>
</protein>
<sequence length="79" mass="9408">MQCPSRVGSKRYQQKPCTETTVCTAFQRQPFFHNDSIEEMKEMIKYNLCIFVSFFIFRVDKCLFPACRMIRCFNMNGIC</sequence>
<proteinExistence type="predicted"/>
<evidence type="ECO:0000313" key="2">
    <source>
        <dbReference type="Proteomes" id="UP000182373"/>
    </source>
</evidence>
<evidence type="ECO:0000313" key="1">
    <source>
        <dbReference type="EMBL" id="APH54912.1"/>
    </source>
</evidence>
<organism evidence="1 2">
    <name type="scientific">Granulibacter bethesdensis</name>
    <dbReference type="NCBI Taxonomy" id="364410"/>
    <lineage>
        <taxon>Bacteria</taxon>
        <taxon>Pseudomonadati</taxon>
        <taxon>Pseudomonadota</taxon>
        <taxon>Alphaproteobacteria</taxon>
        <taxon>Acetobacterales</taxon>
        <taxon>Acetobacteraceae</taxon>
        <taxon>Granulibacter</taxon>
    </lineage>
</organism>
<name>A0AAC9KAQ3_9PROT</name>
<dbReference type="EMBL" id="CP018191">
    <property type="protein sequence ID" value="APH54912.1"/>
    <property type="molecule type" value="Genomic_DNA"/>
</dbReference>
<dbReference type="Proteomes" id="UP000182373">
    <property type="component" value="Chromosome"/>
</dbReference>